<feature type="region of interest" description="Disordered" evidence="1">
    <location>
        <begin position="1"/>
        <end position="21"/>
    </location>
</feature>
<reference evidence="2 3" key="1">
    <citation type="submission" date="2018-12" db="EMBL/GenBank/DDBJ databases">
        <authorList>
            <person name="Coleman S.T."/>
            <person name="Adewumi O.M."/>
            <person name="Alachi P."/>
            <person name="Anderson S.J."/>
            <person name="Bakarey A.S."/>
            <person name="Beyer A.R."/>
            <person name="Biederman W.H."/>
            <person name="Bollivar D.W."/>
            <person name="Butela K.A."/>
            <person name="Byrum C.A."/>
            <person name="Collins D.P."/>
            <person name="Cresawn S.G."/>
            <person name="Dougan K.E."/>
            <person name="Duffy I."/>
            <person name="Eivazova E.R."/>
            <person name="Engstrom E.M."/>
            <person name="Fallest-Strobl P.C."/>
            <person name="Godde J.S."/>
            <person name="Lee J.S."/>
            <person name="Long J.A."/>
            <person name="Mastrapaolo M.D."/>
            <person name="Mathur V."/>
            <person name="Mesich B.L."/>
            <person name="Mitchell J.C."/>
            <person name="Moore R."/>
            <person name="Pandey S."/>
            <person name="Pollack M.J."/>
            <person name="Porter M.L."/>
            <person name="Reid N.M."/>
            <person name="Salvitti L.R."/>
            <person name="Sayre B.L."/>
            <person name="Schrock T.A."/>
            <person name="Sconiers W.B."/>
            <person name="Sheehy R."/>
            <person name="Shows K.H."/>
            <person name="Sprenkle A.B."/>
            <person name="Swerdlow S.J."/>
            <person name="Theoret J.R."/>
            <person name="Thompson K.M."/>
            <person name="Tibbetts T.J."/>
            <person name="Tigges M."/>
            <person name="Van A.R."/>
            <person name="Washington J.M."/>
            <person name="Windsor E.J."/>
            <person name="Garlena R.A."/>
            <person name="Russell D.A."/>
            <person name="Pope W.H."/>
            <person name="Jacobs-Sera D."/>
            <person name="Hatfull G.F."/>
        </authorList>
    </citation>
    <scope>NUCLEOTIDE SEQUENCE [LARGE SCALE GENOMIC DNA]</scope>
</reference>
<dbReference type="Proteomes" id="UP000286843">
    <property type="component" value="Segment"/>
</dbReference>
<name>A0A3Q9RAF5_9CAUD</name>
<proteinExistence type="predicted"/>
<protein>
    <submittedName>
        <fullName evidence="2">Uncharacterized protein</fullName>
    </submittedName>
</protein>
<sequence length="67" mass="7754">MDSPNFTVESVPHKTQMPNVPASYYDEGTIVRLTTGERYQVASSQRDGKYWLRLHENVAFPIPQRDQ</sequence>
<evidence type="ECO:0000256" key="1">
    <source>
        <dbReference type="SAM" id="MobiDB-lite"/>
    </source>
</evidence>
<evidence type="ECO:0000313" key="3">
    <source>
        <dbReference type="Proteomes" id="UP000286843"/>
    </source>
</evidence>
<organism evidence="2 3">
    <name type="scientific">Microbacterium phage ArMaWen</name>
    <dbReference type="NCBI Taxonomy" id="2500786"/>
    <lineage>
        <taxon>Viruses</taxon>
        <taxon>Duplodnaviria</taxon>
        <taxon>Heunggongvirae</taxon>
        <taxon>Uroviricota</taxon>
        <taxon>Caudoviricetes</taxon>
        <taxon>Eekayvirinae</taxon>
        <taxon>Tinytimothyvirus</taxon>
        <taxon>Tinytimothyvirus alex44</taxon>
    </lineage>
</organism>
<accession>A0A3Q9RAF5</accession>
<evidence type="ECO:0000313" key="2">
    <source>
        <dbReference type="EMBL" id="AZV01784.1"/>
    </source>
</evidence>
<dbReference type="EMBL" id="MK308638">
    <property type="protein sequence ID" value="AZV01784.1"/>
    <property type="molecule type" value="Genomic_DNA"/>
</dbReference>
<gene>
    <name evidence="2" type="primary">21</name>
    <name evidence="2" type="ORF">SEA_ARMAWEN_21</name>
</gene>